<reference evidence="2 3" key="2">
    <citation type="submission" date="2018-11" db="EMBL/GenBank/DDBJ databases">
        <authorList>
            <consortium name="Pathogen Informatics"/>
        </authorList>
    </citation>
    <scope>NUCLEOTIDE SEQUENCE [LARGE SCALE GENOMIC DNA]</scope>
    <source>
        <strain evidence="2 3">NST_G2</strain>
    </source>
</reference>
<dbReference type="PANTHER" id="PTHR14305">
    <property type="entry name" value="E3 UBIQUITIN-PROTEIN LIGASE CCNB1IP1"/>
    <property type="match status" value="1"/>
</dbReference>
<evidence type="ECO:0000256" key="1">
    <source>
        <dbReference type="SAM" id="Coils"/>
    </source>
</evidence>
<evidence type="ECO:0000313" key="4">
    <source>
        <dbReference type="WBParaSite" id="SSLN_0001707501-mRNA-1"/>
    </source>
</evidence>
<dbReference type="Proteomes" id="UP000275846">
    <property type="component" value="Unassembled WGS sequence"/>
</dbReference>
<feature type="coiled-coil region" evidence="1">
    <location>
        <begin position="114"/>
        <end position="169"/>
    </location>
</feature>
<keyword evidence="3" id="KW-1185">Reference proteome</keyword>
<evidence type="ECO:0000313" key="3">
    <source>
        <dbReference type="Proteomes" id="UP000275846"/>
    </source>
</evidence>
<sequence length="227" mass="25915">MRLELVCNYRKCRQNLHQIAIVTICQHIFCTCHGPKIVNGQSIAVCPVCDCRLDRNVNDYIEIDLQPSDRFKSLILAGQSPEVILDICSRALSFYQFQQTLRTQFLEYVATKSLEKTKAMEKEFKTVLAQMKEENMLIEHKKSALLQECEELRSKLIISDQKLTQLEKECQRLRLAPGKPSTSAVNEPDLLNASLIQPRKSTACIWGPDPKRNRVETTEISVSAANF</sequence>
<dbReference type="PANTHER" id="PTHR14305:SF0">
    <property type="entry name" value="E3 UBIQUITIN-PROTEIN LIGASE CCNB1IP1"/>
    <property type="match status" value="1"/>
</dbReference>
<reference evidence="4" key="1">
    <citation type="submission" date="2016-06" db="UniProtKB">
        <authorList>
            <consortium name="WormBaseParasite"/>
        </authorList>
    </citation>
    <scope>IDENTIFICATION</scope>
</reference>
<dbReference type="AlphaFoldDB" id="A0A183TJ03"/>
<proteinExistence type="predicted"/>
<accession>A0A183TJ03</accession>
<evidence type="ECO:0000313" key="2">
    <source>
        <dbReference type="EMBL" id="VDM02837.1"/>
    </source>
</evidence>
<keyword evidence="1" id="KW-0175">Coiled coil</keyword>
<dbReference type="WBParaSite" id="SSLN_0001707501-mRNA-1">
    <property type="protein sequence ID" value="SSLN_0001707501-mRNA-1"/>
    <property type="gene ID" value="SSLN_0001707501"/>
</dbReference>
<dbReference type="GO" id="GO:0000795">
    <property type="term" value="C:synaptonemal complex"/>
    <property type="evidence" value="ECO:0007669"/>
    <property type="project" value="InterPro"/>
</dbReference>
<dbReference type="GO" id="GO:0061630">
    <property type="term" value="F:ubiquitin protein ligase activity"/>
    <property type="evidence" value="ECO:0007669"/>
    <property type="project" value="InterPro"/>
</dbReference>
<dbReference type="InterPro" id="IPR042448">
    <property type="entry name" value="CCNB1IP1"/>
</dbReference>
<gene>
    <name evidence="2" type="ORF">SSLN_LOCUS16451</name>
</gene>
<name>A0A183TJ03_SCHSO</name>
<protein>
    <submittedName>
        <fullName evidence="4">RING-type domain-containing protein</fullName>
    </submittedName>
</protein>
<dbReference type="STRING" id="70667.A0A183TJ03"/>
<dbReference type="OrthoDB" id="441210at2759"/>
<dbReference type="EMBL" id="UYSU01041097">
    <property type="protein sequence ID" value="VDM02837.1"/>
    <property type="molecule type" value="Genomic_DNA"/>
</dbReference>
<organism evidence="4">
    <name type="scientific">Schistocephalus solidus</name>
    <name type="common">Tapeworm</name>
    <dbReference type="NCBI Taxonomy" id="70667"/>
    <lineage>
        <taxon>Eukaryota</taxon>
        <taxon>Metazoa</taxon>
        <taxon>Spiralia</taxon>
        <taxon>Lophotrochozoa</taxon>
        <taxon>Platyhelminthes</taxon>
        <taxon>Cestoda</taxon>
        <taxon>Eucestoda</taxon>
        <taxon>Diphyllobothriidea</taxon>
        <taxon>Diphyllobothriidae</taxon>
        <taxon>Schistocephalus</taxon>
    </lineage>
</organism>
<dbReference type="GO" id="GO:0007131">
    <property type="term" value="P:reciprocal meiotic recombination"/>
    <property type="evidence" value="ECO:0007669"/>
    <property type="project" value="InterPro"/>
</dbReference>